<keyword evidence="5 9" id="KW-1133">Transmembrane helix</keyword>
<evidence type="ECO:0000256" key="5">
    <source>
        <dbReference type="ARBA" id="ARBA00022989"/>
    </source>
</evidence>
<feature type="transmembrane region" description="Helical" evidence="9">
    <location>
        <begin position="38"/>
        <end position="55"/>
    </location>
</feature>
<dbReference type="AlphaFoldDB" id="A0A4P9Y610"/>
<keyword evidence="3 9" id="KW-0812">Transmembrane</keyword>
<feature type="binding site" evidence="7">
    <location>
        <position position="23"/>
    </location>
    <ligand>
        <name>Ca(2+)</name>
        <dbReference type="ChEBI" id="CHEBI:29108"/>
    </ligand>
</feature>
<dbReference type="GO" id="GO:0005789">
    <property type="term" value="C:endoplasmic reticulum membrane"/>
    <property type="evidence" value="ECO:0007669"/>
    <property type="project" value="TreeGrafter"/>
</dbReference>
<feature type="transmembrane region" description="Helical" evidence="9">
    <location>
        <begin position="189"/>
        <end position="206"/>
    </location>
</feature>
<evidence type="ECO:0000256" key="7">
    <source>
        <dbReference type="PIRSR" id="PIRSR608901-1"/>
    </source>
</evidence>
<dbReference type="EMBL" id="KZ987841">
    <property type="protein sequence ID" value="RKP14395.1"/>
    <property type="molecule type" value="Genomic_DNA"/>
</dbReference>
<evidence type="ECO:0000256" key="2">
    <source>
        <dbReference type="ARBA" id="ARBA00009780"/>
    </source>
</evidence>
<feature type="transmembrane region" description="Helical" evidence="9">
    <location>
        <begin position="67"/>
        <end position="86"/>
    </location>
</feature>
<dbReference type="Proteomes" id="UP000267251">
    <property type="component" value="Unassembled WGS sequence"/>
</dbReference>
<dbReference type="Pfam" id="PF05875">
    <property type="entry name" value="Ceramidase"/>
    <property type="match status" value="1"/>
</dbReference>
<keyword evidence="11" id="KW-1185">Reference proteome</keyword>
<comment type="cofactor">
    <cofactor evidence="8">
        <name>Zn(2+)</name>
        <dbReference type="ChEBI" id="CHEBI:29105"/>
    </cofactor>
</comment>
<accession>A0A4P9Y610</accession>
<feature type="binding site" evidence="8">
    <location>
        <position position="232"/>
    </location>
    <ligand>
        <name>Zn(2+)</name>
        <dbReference type="ChEBI" id="CHEBI:29105"/>
        <note>catalytic</note>
    </ligand>
</feature>
<organism evidence="10 11">
    <name type="scientific">Piptocephalis cylindrospora</name>
    <dbReference type="NCBI Taxonomy" id="1907219"/>
    <lineage>
        <taxon>Eukaryota</taxon>
        <taxon>Fungi</taxon>
        <taxon>Fungi incertae sedis</taxon>
        <taxon>Zoopagomycota</taxon>
        <taxon>Zoopagomycotina</taxon>
        <taxon>Zoopagomycetes</taxon>
        <taxon>Zoopagales</taxon>
        <taxon>Piptocephalidaceae</taxon>
        <taxon>Piptocephalis</taxon>
    </lineage>
</organism>
<evidence type="ECO:0000256" key="4">
    <source>
        <dbReference type="ARBA" id="ARBA00022801"/>
    </source>
</evidence>
<evidence type="ECO:0000256" key="8">
    <source>
        <dbReference type="PIRSR" id="PIRSR608901-2"/>
    </source>
</evidence>
<feature type="transmembrane region" description="Helical" evidence="9">
    <location>
        <begin position="233"/>
        <end position="253"/>
    </location>
</feature>
<name>A0A4P9Y610_9FUNG</name>
<proteinExistence type="inferred from homology"/>
<feature type="binding site" evidence="8">
    <location>
        <position position="236"/>
    </location>
    <ligand>
        <name>Zn(2+)</name>
        <dbReference type="ChEBI" id="CHEBI:29105"/>
        <note>catalytic</note>
    </ligand>
</feature>
<dbReference type="PANTHER" id="PTHR46187">
    <property type="entry name" value="ALKALINE CERAMIDASE 3"/>
    <property type="match status" value="1"/>
</dbReference>
<feature type="binding site" evidence="7">
    <location>
        <position position="24"/>
    </location>
    <ligand>
        <name>Ca(2+)</name>
        <dbReference type="ChEBI" id="CHEBI:29108"/>
    </ligand>
</feature>
<feature type="transmembrane region" description="Helical" evidence="9">
    <location>
        <begin position="126"/>
        <end position="143"/>
    </location>
</feature>
<dbReference type="PANTHER" id="PTHR46187:SF3">
    <property type="entry name" value="ALKALINE CERAMIDASE 3"/>
    <property type="match status" value="1"/>
</dbReference>
<comment type="similarity">
    <text evidence="2">Belongs to the alkaline ceramidase family.</text>
</comment>
<reference evidence="11" key="1">
    <citation type="journal article" date="2018" name="Nat. Microbiol.">
        <title>Leveraging single-cell genomics to expand the fungal tree of life.</title>
        <authorList>
            <person name="Ahrendt S.R."/>
            <person name="Quandt C.A."/>
            <person name="Ciobanu D."/>
            <person name="Clum A."/>
            <person name="Salamov A."/>
            <person name="Andreopoulos B."/>
            <person name="Cheng J.F."/>
            <person name="Woyke T."/>
            <person name="Pelin A."/>
            <person name="Henrissat B."/>
            <person name="Reynolds N.K."/>
            <person name="Benny G.L."/>
            <person name="Smith M.E."/>
            <person name="James T.Y."/>
            <person name="Grigoriev I.V."/>
        </authorList>
    </citation>
    <scope>NUCLEOTIDE SEQUENCE [LARGE SCALE GENOMIC DNA]</scope>
</reference>
<evidence type="ECO:0000313" key="11">
    <source>
        <dbReference type="Proteomes" id="UP000267251"/>
    </source>
</evidence>
<gene>
    <name evidence="10" type="ORF">BJ684DRAFT_8651</name>
</gene>
<evidence type="ECO:0000256" key="1">
    <source>
        <dbReference type="ARBA" id="ARBA00004141"/>
    </source>
</evidence>
<keyword evidence="8" id="KW-0862">Zinc</keyword>
<keyword evidence="4" id="KW-0378">Hydrolase</keyword>
<dbReference type="GO" id="GO:0046513">
    <property type="term" value="P:ceramide biosynthetic process"/>
    <property type="evidence" value="ECO:0007669"/>
    <property type="project" value="TreeGrafter"/>
</dbReference>
<dbReference type="GO" id="GO:0016811">
    <property type="term" value="F:hydrolase activity, acting on carbon-nitrogen (but not peptide) bonds, in linear amides"/>
    <property type="evidence" value="ECO:0007669"/>
    <property type="project" value="InterPro"/>
</dbReference>
<feature type="transmembrane region" description="Helical" evidence="9">
    <location>
        <begin position="149"/>
        <end position="168"/>
    </location>
</feature>
<keyword evidence="6 9" id="KW-0472">Membrane</keyword>
<sequence>MHHFEPAGPSASGYYWKQTATMDWCEENYAACNYIAEFWNTLSNAFFLILSLYGASMTHRLGLGHRFTLAYLGIALVGIGSWLFHMTLIYEMQLLDELPMVYVVCVLTYAMANLGIKESRGLRTRVLAWAMGLEALLFTWIYLAVPNPLIFLGLYSSQVNGLIVYSFMLYVRIKDTPETRDFKASMGSLVKVAFASYTSGGILWMADNVLCQHLRVGRTWVGWPLSLILQFHAWWHILSGFGAYCFVLLIFGLHLQAQGKAKGFDLHWRGGILPTLGLEKVKMVKMA</sequence>
<keyword evidence="7" id="KW-0106">Calcium</keyword>
<feature type="binding site" evidence="7">
    <location>
        <position position="26"/>
    </location>
    <ligand>
        <name>Ca(2+)</name>
        <dbReference type="ChEBI" id="CHEBI:29108"/>
    </ligand>
</feature>
<dbReference type="GO" id="GO:0046514">
    <property type="term" value="P:ceramide catabolic process"/>
    <property type="evidence" value="ECO:0007669"/>
    <property type="project" value="TreeGrafter"/>
</dbReference>
<evidence type="ECO:0000256" key="6">
    <source>
        <dbReference type="ARBA" id="ARBA00023136"/>
    </source>
</evidence>
<keyword evidence="7" id="KW-0479">Metal-binding</keyword>
<dbReference type="GO" id="GO:0046872">
    <property type="term" value="F:metal ion binding"/>
    <property type="evidence" value="ECO:0007669"/>
    <property type="project" value="UniProtKB-KW"/>
</dbReference>
<feature type="binding site" evidence="7">
    <location>
        <position position="37"/>
    </location>
    <ligand>
        <name>Ca(2+)</name>
        <dbReference type="ChEBI" id="CHEBI:29108"/>
    </ligand>
</feature>
<dbReference type="OrthoDB" id="187171at2759"/>
<evidence type="ECO:0000313" key="10">
    <source>
        <dbReference type="EMBL" id="RKP14395.1"/>
    </source>
</evidence>
<feature type="transmembrane region" description="Helical" evidence="9">
    <location>
        <begin position="98"/>
        <end position="114"/>
    </location>
</feature>
<evidence type="ECO:0000256" key="3">
    <source>
        <dbReference type="ARBA" id="ARBA00022692"/>
    </source>
</evidence>
<feature type="binding site" evidence="7">
    <location>
        <position position="28"/>
    </location>
    <ligand>
        <name>Ca(2+)</name>
        <dbReference type="ChEBI" id="CHEBI:29108"/>
    </ligand>
</feature>
<evidence type="ECO:0000256" key="9">
    <source>
        <dbReference type="SAM" id="Phobius"/>
    </source>
</evidence>
<comment type="subcellular location">
    <subcellularLocation>
        <location evidence="1">Membrane</location>
        <topology evidence="1">Multi-pass membrane protein</topology>
    </subcellularLocation>
</comment>
<feature type="binding site" evidence="8">
    <location>
        <position position="85"/>
    </location>
    <ligand>
        <name>Zn(2+)</name>
        <dbReference type="ChEBI" id="CHEBI:29105"/>
        <note>catalytic</note>
    </ligand>
</feature>
<dbReference type="InterPro" id="IPR008901">
    <property type="entry name" value="ACER"/>
</dbReference>
<protein>
    <submittedName>
        <fullName evidence="10">Ceramidase</fullName>
    </submittedName>
</protein>